<evidence type="ECO:0000256" key="1">
    <source>
        <dbReference type="SAM" id="Phobius"/>
    </source>
</evidence>
<dbReference type="SUPFAM" id="SSF50475">
    <property type="entry name" value="FMN-binding split barrel"/>
    <property type="match status" value="1"/>
</dbReference>
<reference evidence="3 4" key="1">
    <citation type="journal article" date="2016" name="Fungal Biol.">
        <title>The genome of Xylona heveae provides a window into fungal endophytism.</title>
        <authorList>
            <person name="Gazis R."/>
            <person name="Kuo A."/>
            <person name="Riley R."/>
            <person name="LaButti K."/>
            <person name="Lipzen A."/>
            <person name="Lin J."/>
            <person name="Amirebrahimi M."/>
            <person name="Hesse C.N."/>
            <person name="Spatafora J.W."/>
            <person name="Henrissat B."/>
            <person name="Hainaut M."/>
            <person name="Grigoriev I.V."/>
            <person name="Hibbett D.S."/>
        </authorList>
    </citation>
    <scope>NUCLEOTIDE SEQUENCE [LARGE SCALE GENOMIC DNA]</scope>
    <source>
        <strain evidence="3 4">TC161</strain>
    </source>
</reference>
<gene>
    <name evidence="3" type="ORF">L228DRAFT_250264</name>
</gene>
<keyword evidence="1" id="KW-0812">Transmembrane</keyword>
<dbReference type="STRING" id="1328760.A0A165A1V7"/>
<dbReference type="InParanoid" id="A0A165A1V7"/>
<evidence type="ECO:0000313" key="3">
    <source>
        <dbReference type="EMBL" id="KZF19837.1"/>
    </source>
</evidence>
<dbReference type="EMBL" id="KV407464">
    <property type="protein sequence ID" value="KZF19837.1"/>
    <property type="molecule type" value="Genomic_DNA"/>
</dbReference>
<dbReference type="Pfam" id="PF10615">
    <property type="entry name" value="DUF2470"/>
    <property type="match status" value="1"/>
</dbReference>
<dbReference type="OMA" id="VECFFFD"/>
<dbReference type="PANTHER" id="PTHR37783">
    <property type="entry name" value="MEMBRANE PROTEIN, PUTATIVE (AFU_ORTHOLOGUE AFUA_1G04315)-RELATED"/>
    <property type="match status" value="1"/>
</dbReference>
<dbReference type="InterPro" id="IPR019595">
    <property type="entry name" value="DUF2470"/>
</dbReference>
<keyword evidence="4" id="KW-1185">Reference proteome</keyword>
<feature type="transmembrane region" description="Helical" evidence="1">
    <location>
        <begin position="150"/>
        <end position="174"/>
    </location>
</feature>
<dbReference type="AlphaFoldDB" id="A0A165A1V7"/>
<accession>A0A165A1V7</accession>
<dbReference type="GeneID" id="28898416"/>
<feature type="domain" description="DUF2470" evidence="2">
    <location>
        <begin position="12"/>
        <end position="85"/>
    </location>
</feature>
<proteinExistence type="predicted"/>
<dbReference type="Proteomes" id="UP000076632">
    <property type="component" value="Unassembled WGS sequence"/>
</dbReference>
<evidence type="ECO:0000313" key="4">
    <source>
        <dbReference type="Proteomes" id="UP000076632"/>
    </source>
</evidence>
<dbReference type="PANTHER" id="PTHR37783:SF1">
    <property type="entry name" value="MEMBRANE PROTEIN, PUTATIVE (AFU_ORTHOLOGUE AFUA_1G04315)-RELATED"/>
    <property type="match status" value="1"/>
</dbReference>
<organism evidence="3 4">
    <name type="scientific">Xylona heveae (strain CBS 132557 / TC161)</name>
    <dbReference type="NCBI Taxonomy" id="1328760"/>
    <lineage>
        <taxon>Eukaryota</taxon>
        <taxon>Fungi</taxon>
        <taxon>Dikarya</taxon>
        <taxon>Ascomycota</taxon>
        <taxon>Pezizomycotina</taxon>
        <taxon>Xylonomycetes</taxon>
        <taxon>Xylonales</taxon>
        <taxon>Xylonaceae</taxon>
        <taxon>Xylona</taxon>
    </lineage>
</organism>
<dbReference type="RefSeq" id="XP_018185392.1">
    <property type="nucleotide sequence ID" value="XM_018333279.1"/>
</dbReference>
<keyword evidence="1" id="KW-1133">Transmembrane helix</keyword>
<dbReference type="Gene3D" id="3.20.180.10">
    <property type="entry name" value="PNP-oxidase-like"/>
    <property type="match status" value="1"/>
</dbReference>
<protein>
    <recommendedName>
        <fullName evidence="2">DUF2470 domain-containing protein</fullName>
    </recommendedName>
</protein>
<feature type="transmembrane region" description="Helical" evidence="1">
    <location>
        <begin position="108"/>
        <end position="124"/>
    </location>
</feature>
<dbReference type="OrthoDB" id="5553410at2759"/>
<sequence>MSAPGPSEAQIKQRIISHMNSGHQDSLIKYLKFYSHLSSFAARNARLTDISFSGMDITSNGKIYVVEISPPLKSWGEARERLVKMDKDATIGLGLSDVTVKEYRRPKGFHAVIFTVCFATYVAFSRRSNFIPGSLLYDLFLQGFPAFGKWLYTIQPLLIVTMVAIHVFEVTWLARTRLRVHNVPVTSKLWWIWMASCFIEGFGSFQRFDDIVYETRKAKESQKH</sequence>
<dbReference type="InterPro" id="IPR037119">
    <property type="entry name" value="Haem_oxidase_HugZ-like_sf"/>
</dbReference>
<keyword evidence="1" id="KW-0472">Membrane</keyword>
<name>A0A165A1V7_XYLHT</name>
<evidence type="ECO:0000259" key="2">
    <source>
        <dbReference type="Pfam" id="PF10615"/>
    </source>
</evidence>